<dbReference type="SUPFAM" id="SSF53720">
    <property type="entry name" value="ALDH-like"/>
    <property type="match status" value="1"/>
</dbReference>
<evidence type="ECO:0000256" key="1">
    <source>
        <dbReference type="ARBA" id="ARBA00009986"/>
    </source>
</evidence>
<keyword evidence="6" id="KW-1185">Reference proteome</keyword>
<evidence type="ECO:0000256" key="3">
    <source>
        <dbReference type="ARBA" id="ARBA00023027"/>
    </source>
</evidence>
<dbReference type="Gene3D" id="3.40.605.10">
    <property type="entry name" value="Aldehyde Dehydrogenase, Chain A, domain 1"/>
    <property type="match status" value="1"/>
</dbReference>
<evidence type="ECO:0000259" key="4">
    <source>
        <dbReference type="Pfam" id="PF00171"/>
    </source>
</evidence>
<dbReference type="InterPro" id="IPR016161">
    <property type="entry name" value="Ald_DH/histidinol_DH"/>
</dbReference>
<dbReference type="InterPro" id="IPR016162">
    <property type="entry name" value="Ald_DH_N"/>
</dbReference>
<dbReference type="GO" id="GO:0010133">
    <property type="term" value="P:L-proline catabolic process to L-glutamate"/>
    <property type="evidence" value="ECO:0007669"/>
    <property type="project" value="TreeGrafter"/>
</dbReference>
<dbReference type="GO" id="GO:0005739">
    <property type="term" value="C:mitochondrion"/>
    <property type="evidence" value="ECO:0007669"/>
    <property type="project" value="TreeGrafter"/>
</dbReference>
<name>A0A833QY53_9POAL</name>
<feature type="domain" description="Aldehyde dehydrogenase" evidence="4">
    <location>
        <begin position="53"/>
        <end position="134"/>
    </location>
</feature>
<dbReference type="OrthoDB" id="1716980at2759"/>
<accession>A0A833QY53</accession>
<dbReference type="InterPro" id="IPR044638">
    <property type="entry name" value="ALDH7A1-like"/>
</dbReference>
<comment type="similarity">
    <text evidence="1">Belongs to the aldehyde dehydrogenase family.</text>
</comment>
<sequence length="147" mass="16188">MRTRPSPTVISGHRRGQSKVAISYGLISLGFRVVSRNGRLDFWQAVVSLVEETGALYMGNKPVLKVDSKVSIVMDQMLRLLHECGLPLEDADIINSDGAAMKKLLLEAKPKMTLFTGSSRVAEKLAADLKGRIKLEDAGFDWKILGF</sequence>
<evidence type="ECO:0000313" key="5">
    <source>
        <dbReference type="EMBL" id="KAF3328382.1"/>
    </source>
</evidence>
<dbReference type="GO" id="GO:0004029">
    <property type="term" value="F:aldehyde dehydrogenase (NAD+) activity"/>
    <property type="evidence" value="ECO:0007669"/>
    <property type="project" value="InterPro"/>
</dbReference>
<dbReference type="EMBL" id="SWLB01000016">
    <property type="protein sequence ID" value="KAF3328382.1"/>
    <property type="molecule type" value="Genomic_DNA"/>
</dbReference>
<dbReference type="PANTHER" id="PTHR43521">
    <property type="entry name" value="ALPHA-AMINOADIPIC SEMIALDEHYDE DEHYDROGENASE"/>
    <property type="match status" value="1"/>
</dbReference>
<proteinExistence type="inferred from homology"/>
<protein>
    <submittedName>
        <fullName evidence="5">Aldehyde dehydrogenase</fullName>
    </submittedName>
</protein>
<evidence type="ECO:0000256" key="2">
    <source>
        <dbReference type="ARBA" id="ARBA00023002"/>
    </source>
</evidence>
<dbReference type="GO" id="GO:0003842">
    <property type="term" value="F:L-glutamate gamma-semialdehyde dehydrogenase activity"/>
    <property type="evidence" value="ECO:0007669"/>
    <property type="project" value="TreeGrafter"/>
</dbReference>
<keyword evidence="3" id="KW-0520">NAD</keyword>
<comment type="caution">
    <text evidence="5">The sequence shown here is derived from an EMBL/GenBank/DDBJ whole genome shotgun (WGS) entry which is preliminary data.</text>
</comment>
<dbReference type="Pfam" id="PF00171">
    <property type="entry name" value="Aldedh"/>
    <property type="match status" value="1"/>
</dbReference>
<keyword evidence="2" id="KW-0560">Oxidoreductase</keyword>
<dbReference type="AlphaFoldDB" id="A0A833QY53"/>
<organism evidence="5 6">
    <name type="scientific">Carex littledalei</name>
    <dbReference type="NCBI Taxonomy" id="544730"/>
    <lineage>
        <taxon>Eukaryota</taxon>
        <taxon>Viridiplantae</taxon>
        <taxon>Streptophyta</taxon>
        <taxon>Embryophyta</taxon>
        <taxon>Tracheophyta</taxon>
        <taxon>Spermatophyta</taxon>
        <taxon>Magnoliopsida</taxon>
        <taxon>Liliopsida</taxon>
        <taxon>Poales</taxon>
        <taxon>Cyperaceae</taxon>
        <taxon>Cyperoideae</taxon>
        <taxon>Cariceae</taxon>
        <taxon>Carex</taxon>
        <taxon>Carex subgen. Euthyceras</taxon>
    </lineage>
</organism>
<dbReference type="PANTHER" id="PTHR43521:SF7">
    <property type="entry name" value="DELTA-1-PYRROLINE-5-CARBOXYLATE DEHYDROGENASE 12A1, MITOCHONDRIAL"/>
    <property type="match status" value="1"/>
</dbReference>
<gene>
    <name evidence="5" type="ORF">FCM35_KLT06988</name>
</gene>
<reference evidence="5" key="1">
    <citation type="submission" date="2020-01" db="EMBL/GenBank/DDBJ databases">
        <title>Genome sequence of Kobresia littledalei, the first chromosome-level genome in the family Cyperaceae.</title>
        <authorList>
            <person name="Qu G."/>
        </authorList>
    </citation>
    <scope>NUCLEOTIDE SEQUENCE</scope>
    <source>
        <strain evidence="5">C.B.Clarke</strain>
        <tissue evidence="5">Leaf</tissue>
    </source>
</reference>
<evidence type="ECO:0000313" key="6">
    <source>
        <dbReference type="Proteomes" id="UP000623129"/>
    </source>
</evidence>
<dbReference type="InterPro" id="IPR015590">
    <property type="entry name" value="Aldehyde_DH_dom"/>
</dbReference>
<dbReference type="Proteomes" id="UP000623129">
    <property type="component" value="Unassembled WGS sequence"/>
</dbReference>